<evidence type="ECO:0000256" key="4">
    <source>
        <dbReference type="ARBA" id="ARBA00022840"/>
    </source>
</evidence>
<keyword evidence="3" id="KW-0611">Plant defense</keyword>
<gene>
    <name evidence="9" type="ORF">Nepgr_026487</name>
</gene>
<evidence type="ECO:0000259" key="6">
    <source>
        <dbReference type="Pfam" id="PF18052"/>
    </source>
</evidence>
<dbReference type="PRINTS" id="PR00364">
    <property type="entry name" value="DISEASERSIST"/>
</dbReference>
<feature type="domain" description="NB-ARC" evidence="5">
    <location>
        <begin position="187"/>
        <end position="341"/>
    </location>
</feature>
<dbReference type="GO" id="GO:0005524">
    <property type="term" value="F:ATP binding"/>
    <property type="evidence" value="ECO:0007669"/>
    <property type="project" value="UniProtKB-KW"/>
</dbReference>
<dbReference type="InterPro" id="IPR041118">
    <property type="entry name" value="Rx_N"/>
</dbReference>
<dbReference type="GO" id="GO:0051707">
    <property type="term" value="P:response to other organism"/>
    <property type="evidence" value="ECO:0007669"/>
    <property type="project" value="UniProtKB-ARBA"/>
</dbReference>
<dbReference type="Pfam" id="PF00931">
    <property type="entry name" value="NB-ARC"/>
    <property type="match status" value="1"/>
</dbReference>
<dbReference type="SUPFAM" id="SSF52540">
    <property type="entry name" value="P-loop containing nucleoside triphosphate hydrolases"/>
    <property type="match status" value="1"/>
</dbReference>
<dbReference type="InterPro" id="IPR055414">
    <property type="entry name" value="LRR_R13L4/SHOC2-like"/>
</dbReference>
<dbReference type="Gene3D" id="1.10.10.10">
    <property type="entry name" value="Winged helix-like DNA-binding domain superfamily/Winged helix DNA-binding domain"/>
    <property type="match status" value="1"/>
</dbReference>
<dbReference type="Gene3D" id="1.20.5.4130">
    <property type="match status" value="1"/>
</dbReference>
<keyword evidence="2" id="KW-0547">Nucleotide-binding</keyword>
<comment type="caution">
    <text evidence="9">The sequence shown here is derived from an EMBL/GenBank/DDBJ whole genome shotgun (WGS) entry which is preliminary data.</text>
</comment>
<dbReference type="InterPro" id="IPR042197">
    <property type="entry name" value="Apaf_helical"/>
</dbReference>
<dbReference type="InterPro" id="IPR032675">
    <property type="entry name" value="LRR_dom_sf"/>
</dbReference>
<dbReference type="GO" id="GO:0006952">
    <property type="term" value="P:defense response"/>
    <property type="evidence" value="ECO:0007669"/>
    <property type="project" value="UniProtKB-KW"/>
</dbReference>
<reference evidence="9" key="1">
    <citation type="submission" date="2023-05" db="EMBL/GenBank/DDBJ databases">
        <title>Nepenthes gracilis genome sequencing.</title>
        <authorList>
            <person name="Fukushima K."/>
        </authorList>
    </citation>
    <scope>NUCLEOTIDE SEQUENCE</scope>
    <source>
        <strain evidence="9">SING2019-196</strain>
    </source>
</reference>
<dbReference type="InterPro" id="IPR036388">
    <property type="entry name" value="WH-like_DNA-bd_sf"/>
</dbReference>
<feature type="domain" description="Disease resistance R13L4/SHOC-2-like LRR" evidence="8">
    <location>
        <begin position="568"/>
        <end position="861"/>
    </location>
</feature>
<evidence type="ECO:0000313" key="10">
    <source>
        <dbReference type="Proteomes" id="UP001279734"/>
    </source>
</evidence>
<evidence type="ECO:0000259" key="8">
    <source>
        <dbReference type="Pfam" id="PF23598"/>
    </source>
</evidence>
<dbReference type="Gene3D" id="1.10.8.430">
    <property type="entry name" value="Helical domain of apoptotic protease-activating factors"/>
    <property type="match status" value="1"/>
</dbReference>
<dbReference type="InterPro" id="IPR002182">
    <property type="entry name" value="NB-ARC"/>
</dbReference>
<accession>A0AAD3Y245</accession>
<dbReference type="GO" id="GO:0043531">
    <property type="term" value="F:ADP binding"/>
    <property type="evidence" value="ECO:0007669"/>
    <property type="project" value="InterPro"/>
</dbReference>
<name>A0AAD3Y245_NEPGR</name>
<dbReference type="InterPro" id="IPR027417">
    <property type="entry name" value="P-loop_NTPase"/>
</dbReference>
<dbReference type="AlphaFoldDB" id="A0AAD3Y245"/>
<evidence type="ECO:0000259" key="5">
    <source>
        <dbReference type="Pfam" id="PF00931"/>
    </source>
</evidence>
<organism evidence="9 10">
    <name type="scientific">Nepenthes gracilis</name>
    <name type="common">Slender pitcher plant</name>
    <dbReference type="NCBI Taxonomy" id="150966"/>
    <lineage>
        <taxon>Eukaryota</taxon>
        <taxon>Viridiplantae</taxon>
        <taxon>Streptophyta</taxon>
        <taxon>Embryophyta</taxon>
        <taxon>Tracheophyta</taxon>
        <taxon>Spermatophyta</taxon>
        <taxon>Magnoliopsida</taxon>
        <taxon>eudicotyledons</taxon>
        <taxon>Gunneridae</taxon>
        <taxon>Pentapetalae</taxon>
        <taxon>Caryophyllales</taxon>
        <taxon>Nepenthaceae</taxon>
        <taxon>Nepenthes</taxon>
    </lineage>
</organism>
<dbReference type="InterPro" id="IPR058922">
    <property type="entry name" value="WHD_DRP"/>
</dbReference>
<evidence type="ECO:0008006" key="11">
    <source>
        <dbReference type="Google" id="ProtNLM"/>
    </source>
</evidence>
<proteinExistence type="predicted"/>
<feature type="domain" description="Disease resistance protein winged helix" evidence="7">
    <location>
        <begin position="426"/>
        <end position="498"/>
    </location>
</feature>
<evidence type="ECO:0000256" key="3">
    <source>
        <dbReference type="ARBA" id="ARBA00022821"/>
    </source>
</evidence>
<dbReference type="PANTHER" id="PTHR36766">
    <property type="entry name" value="PLANT BROAD-SPECTRUM MILDEW RESISTANCE PROTEIN RPW8"/>
    <property type="match status" value="1"/>
</dbReference>
<evidence type="ECO:0000259" key="7">
    <source>
        <dbReference type="Pfam" id="PF23559"/>
    </source>
</evidence>
<evidence type="ECO:0000256" key="2">
    <source>
        <dbReference type="ARBA" id="ARBA00022741"/>
    </source>
</evidence>
<keyword evidence="10" id="KW-1185">Reference proteome</keyword>
<dbReference type="PANTHER" id="PTHR36766:SF35">
    <property type="entry name" value="DISEASE RESISTANCE PROTEIN RGA3"/>
    <property type="match status" value="1"/>
</dbReference>
<evidence type="ECO:0000256" key="1">
    <source>
        <dbReference type="ARBA" id="ARBA00022737"/>
    </source>
</evidence>
<feature type="domain" description="Disease resistance N-terminal" evidence="6">
    <location>
        <begin position="11"/>
        <end position="97"/>
    </location>
</feature>
<dbReference type="Gene3D" id="3.40.50.300">
    <property type="entry name" value="P-loop containing nucleotide triphosphate hydrolases"/>
    <property type="match status" value="1"/>
</dbReference>
<dbReference type="Gene3D" id="3.80.10.10">
    <property type="entry name" value="Ribonuclease Inhibitor"/>
    <property type="match status" value="3"/>
</dbReference>
<sequence>MAEAVLFNIAEALLKNLGSKALEEIASAWGFKDQLEKLKNTTNTIKDVLLDAEQKRVESHAVRGWLERLRAVVFEADDLFDEFATVASQKEGIAGNQITKEVLLFFSHSNQPAFALKMSRKIKKIRKRLDEIAKDGAEFAFRLHRDEDRAGNWRREQTYSFVDAEEVIGRDDDKKAVVDLMLDASVEENVSVISIVGMGGLGKTTLAQFIYNDEKIHKHFERRLWICVSDVFDIKVIIEKILMSATNVKPENFEIDQLQSQLRREIGGKKYLLVLDDVWNENRDEWLKLRALLMVGGAGSKILLTTRSKVVAEKAGDIPPYELKGLSDDKSWSLFEKMAFKPGQQQKNSNLVEVGKQIVKKCANVPLAIRTLGTLLRGEDESKWLAFKDNEVPKIVESGNNIMNILKLSYHHLWSPLKNCFAYCALFPKDFVMDKETLISLWMAEGFIVPSYESQSLEEAGEEYFMTLLQRCFFQDITGDDLGNITWCKMHDLMHDLAQEVAGAECALTESAERDIDKRAHHLSFGCSLKLSSEFRGSLLKLKNLRTFLLPVQWEFAIEFSRSLCNQIISSFECLRVLDLHNLGIESLPSSIGKLVHLRYLDLSYLPIKELPVSITKLQNLETLKLCACYNLTELPMNMKKLINLRHLDVSWCKSLTHMPSGMGTLTALHKLSSFIVGIRSCSASNFKSHTAQLRDLNALNNLRGELQISVFGELEDPVSEAREANLRSKCGISKLVIEGDAQNYDNSINHKHDETLLDGLQPHPNLRKLKVSFYRGERLPNWAIMDDLSSSLPNLVELVLLRCRRCQYLPSFSQLRFLKRLHLLSLDSVMYMESGCCKPTSSLSSAAALFFPSLEVLTLDSMANLKGWWKDAPATTSKDHGTVSSMEAIEQWQKHLPWPSFPKLSELSIKICPNLMAMPLCPNVRVLKLLKVNENFSVRMMMVNPVSFSAADLPSSSTSYSLALSKLNHLCVDNVDNLINLPLECMQNLTSLDLQDHNLLNLSTLGDVFRSLSCLKFLDITDCHRLRSLSGGLEYLTSLKELDIRNCEELDLSADGMPGDGMPWKALKSLQSLRLSMIPKMSVLPDGLQHVTALHYLFISDNDELTTVPEWISSMTSLESIYLFNCPRLTSLPEGIRFLASLKRLNISRCQGLTDRWGDPRGDD</sequence>
<dbReference type="Proteomes" id="UP001279734">
    <property type="component" value="Unassembled WGS sequence"/>
</dbReference>
<dbReference type="Pfam" id="PF18052">
    <property type="entry name" value="Rx_N"/>
    <property type="match status" value="1"/>
</dbReference>
<dbReference type="FunFam" id="3.40.50.300:FF:001091">
    <property type="entry name" value="Probable disease resistance protein At1g61300"/>
    <property type="match status" value="1"/>
</dbReference>
<dbReference type="SUPFAM" id="SSF52058">
    <property type="entry name" value="L domain-like"/>
    <property type="match status" value="2"/>
</dbReference>
<protein>
    <recommendedName>
        <fullName evidence="11">Disease resistance protein RGA3</fullName>
    </recommendedName>
</protein>
<dbReference type="Pfam" id="PF23559">
    <property type="entry name" value="WHD_DRP"/>
    <property type="match status" value="1"/>
</dbReference>
<keyword evidence="1" id="KW-0677">Repeat</keyword>
<evidence type="ECO:0000313" key="9">
    <source>
        <dbReference type="EMBL" id="GMH24644.1"/>
    </source>
</evidence>
<dbReference type="Pfam" id="PF23598">
    <property type="entry name" value="LRR_14"/>
    <property type="match status" value="1"/>
</dbReference>
<dbReference type="FunFam" id="1.10.10.10:FF:000322">
    <property type="entry name" value="Probable disease resistance protein At1g63360"/>
    <property type="match status" value="1"/>
</dbReference>
<keyword evidence="4" id="KW-0067">ATP-binding</keyword>
<dbReference type="EMBL" id="BSYO01000028">
    <property type="protein sequence ID" value="GMH24644.1"/>
    <property type="molecule type" value="Genomic_DNA"/>
</dbReference>